<dbReference type="AlphaFoldDB" id="X1PQS1"/>
<accession>X1PQS1</accession>
<protein>
    <submittedName>
        <fullName evidence="1">Uncharacterized protein</fullName>
    </submittedName>
</protein>
<comment type="caution">
    <text evidence="1">The sequence shown here is derived from an EMBL/GenBank/DDBJ whole genome shotgun (WGS) entry which is preliminary data.</text>
</comment>
<proteinExistence type="predicted"/>
<reference evidence="1" key="1">
    <citation type="journal article" date="2014" name="Front. Microbiol.">
        <title>High frequency of phylogenetically diverse reductive dehalogenase-homologous genes in deep subseafloor sedimentary metagenomes.</title>
        <authorList>
            <person name="Kawai M."/>
            <person name="Futagami T."/>
            <person name="Toyoda A."/>
            <person name="Takaki Y."/>
            <person name="Nishi S."/>
            <person name="Hori S."/>
            <person name="Arai W."/>
            <person name="Tsubouchi T."/>
            <person name="Morono Y."/>
            <person name="Uchiyama I."/>
            <person name="Ito T."/>
            <person name="Fujiyama A."/>
            <person name="Inagaki F."/>
            <person name="Takami H."/>
        </authorList>
    </citation>
    <scope>NUCLEOTIDE SEQUENCE</scope>
    <source>
        <strain evidence="1">Expedition CK06-06</strain>
    </source>
</reference>
<gene>
    <name evidence="1" type="ORF">S06H3_53859</name>
</gene>
<name>X1PQS1_9ZZZZ</name>
<feature type="non-terminal residue" evidence="1">
    <location>
        <position position="1"/>
    </location>
</feature>
<sequence length="43" mass="4728">LRRGATPKTYRVKTVTSADPFLLAHMCAKLTSSDPVTTGFMAW</sequence>
<evidence type="ECO:0000313" key="1">
    <source>
        <dbReference type="EMBL" id="GAI58577.1"/>
    </source>
</evidence>
<dbReference type="EMBL" id="BARV01034385">
    <property type="protein sequence ID" value="GAI58577.1"/>
    <property type="molecule type" value="Genomic_DNA"/>
</dbReference>
<organism evidence="1">
    <name type="scientific">marine sediment metagenome</name>
    <dbReference type="NCBI Taxonomy" id="412755"/>
    <lineage>
        <taxon>unclassified sequences</taxon>
        <taxon>metagenomes</taxon>
        <taxon>ecological metagenomes</taxon>
    </lineage>
</organism>